<accession>A0A268NVQ2</accession>
<feature type="signal peptide" evidence="5">
    <location>
        <begin position="1"/>
        <end position="19"/>
    </location>
</feature>
<dbReference type="PROSITE" id="PS51257">
    <property type="entry name" value="PROKAR_LIPOPROTEIN"/>
    <property type="match status" value="1"/>
</dbReference>
<keyword evidence="3" id="KW-0813">Transport</keyword>
<comment type="subcellular location">
    <subcellularLocation>
        <location evidence="1">Cell envelope</location>
    </subcellularLocation>
</comment>
<name>A0A268NVQ2_SHOCL</name>
<proteinExistence type="inferred from homology"/>
<dbReference type="Gene3D" id="3.40.190.10">
    <property type="entry name" value="Periplasmic binding protein-like II"/>
    <property type="match status" value="2"/>
</dbReference>
<keyword evidence="4 5" id="KW-0732">Signal</keyword>
<evidence type="ECO:0000256" key="2">
    <source>
        <dbReference type="ARBA" id="ARBA00008520"/>
    </source>
</evidence>
<dbReference type="Proteomes" id="UP000216207">
    <property type="component" value="Unassembled WGS sequence"/>
</dbReference>
<sequence>MWKKHAALLSTLGTVTVLAACGGTEGATTSEEKVTIEYWHVNNEDWGGKAIKELVEQFNASQDRIEVKESFQPGNYQGLLQNAQAALSGGNPPDVAQIGYNYIAYVDQNVPYVPVSELAANDEEGEAFLNESYLDNIKALGYSNDKETLAGLPYALSNPIMYVNADLLKEAGWNVDELPQTWDEMQEMAKMVKENTGEYGLYVQQPPDSWAEYSLVRSNGGDFLDFSSDEVVSTIGSPESVEVFDMLGRMIEDQHALHVTWEEGIQAFATGKVGMMMTTVGRRAAIEEQSNFDLRSVQIPTFGDKERQVAAGGNALFSFSQDPEKQAAAWEFMKYLSSPEAMEIWVEGTGYLPPVKGLAEDPDTLGPFFDENPIMQTANRQMESIVPWINFPSANGLQAEQAILDARDQIFDGADAESVLKETESKINGYIQ</sequence>
<dbReference type="PANTHER" id="PTHR43649">
    <property type="entry name" value="ARABINOSE-BINDING PROTEIN-RELATED"/>
    <property type="match status" value="1"/>
</dbReference>
<evidence type="ECO:0000256" key="5">
    <source>
        <dbReference type="SAM" id="SignalP"/>
    </source>
</evidence>
<dbReference type="Pfam" id="PF13416">
    <property type="entry name" value="SBP_bac_8"/>
    <property type="match status" value="1"/>
</dbReference>
<feature type="chain" id="PRO_5038524407" evidence="5">
    <location>
        <begin position="20"/>
        <end position="432"/>
    </location>
</feature>
<dbReference type="InterPro" id="IPR050490">
    <property type="entry name" value="Bact_solute-bd_prot1"/>
</dbReference>
<reference evidence="6 7" key="1">
    <citation type="submission" date="2017-07" db="EMBL/GenBank/DDBJ databases">
        <title>Isolation and whole genome analysis of endospore-forming bacteria from heroin.</title>
        <authorList>
            <person name="Kalinowski J."/>
            <person name="Ahrens B."/>
            <person name="Al-Dilaimi A."/>
            <person name="Winkler A."/>
            <person name="Wibberg D."/>
            <person name="Schleenbecker U."/>
            <person name="Ruckert C."/>
            <person name="Wolfel R."/>
            <person name="Grass G."/>
        </authorList>
    </citation>
    <scope>NUCLEOTIDE SEQUENCE [LARGE SCALE GENOMIC DNA]</scope>
    <source>
        <strain evidence="6 7">7539</strain>
    </source>
</reference>
<dbReference type="InterPro" id="IPR006059">
    <property type="entry name" value="SBP"/>
</dbReference>
<gene>
    <name evidence="6" type="ORF">CHH72_19300</name>
</gene>
<evidence type="ECO:0000313" key="6">
    <source>
        <dbReference type="EMBL" id="PAE87329.1"/>
    </source>
</evidence>
<protein>
    <submittedName>
        <fullName evidence="6">ABC transporter substrate-binding protein</fullName>
    </submittedName>
</protein>
<dbReference type="CDD" id="cd14748">
    <property type="entry name" value="PBP2_UgpB"/>
    <property type="match status" value="1"/>
</dbReference>
<evidence type="ECO:0000313" key="7">
    <source>
        <dbReference type="Proteomes" id="UP000216207"/>
    </source>
</evidence>
<evidence type="ECO:0000256" key="4">
    <source>
        <dbReference type="ARBA" id="ARBA00022729"/>
    </source>
</evidence>
<comment type="caution">
    <text evidence="6">The sequence shown here is derived from an EMBL/GenBank/DDBJ whole genome shotgun (WGS) entry which is preliminary data.</text>
</comment>
<dbReference type="RefSeq" id="WP_095327245.1">
    <property type="nucleotide sequence ID" value="NZ_NPCC01000036.1"/>
</dbReference>
<dbReference type="EMBL" id="NPCC01000036">
    <property type="protein sequence ID" value="PAE87329.1"/>
    <property type="molecule type" value="Genomic_DNA"/>
</dbReference>
<dbReference type="PANTHER" id="PTHR43649:SF31">
    <property type="entry name" value="SN-GLYCEROL-3-PHOSPHATE-BINDING PERIPLASMIC PROTEIN UGPB"/>
    <property type="match status" value="1"/>
</dbReference>
<evidence type="ECO:0000256" key="1">
    <source>
        <dbReference type="ARBA" id="ARBA00004196"/>
    </source>
</evidence>
<organism evidence="6 7">
    <name type="scientific">Shouchella clausii</name>
    <name type="common">Alkalihalobacillus clausii</name>
    <dbReference type="NCBI Taxonomy" id="79880"/>
    <lineage>
        <taxon>Bacteria</taxon>
        <taxon>Bacillati</taxon>
        <taxon>Bacillota</taxon>
        <taxon>Bacilli</taxon>
        <taxon>Bacillales</taxon>
        <taxon>Bacillaceae</taxon>
        <taxon>Shouchella</taxon>
    </lineage>
</organism>
<dbReference type="AlphaFoldDB" id="A0A268NVQ2"/>
<evidence type="ECO:0000256" key="3">
    <source>
        <dbReference type="ARBA" id="ARBA00022448"/>
    </source>
</evidence>
<dbReference type="GO" id="GO:0030313">
    <property type="term" value="C:cell envelope"/>
    <property type="evidence" value="ECO:0007669"/>
    <property type="project" value="UniProtKB-SubCell"/>
</dbReference>
<comment type="similarity">
    <text evidence="2">Belongs to the bacterial solute-binding protein 1 family.</text>
</comment>
<dbReference type="SUPFAM" id="SSF53850">
    <property type="entry name" value="Periplasmic binding protein-like II"/>
    <property type="match status" value="1"/>
</dbReference>